<reference evidence="1" key="1">
    <citation type="submission" date="2014-09" db="EMBL/GenBank/DDBJ databases">
        <authorList>
            <person name="Magalhaes I.L.F."/>
            <person name="Oliveira U."/>
            <person name="Santos F.R."/>
            <person name="Vidigal T.H.D.A."/>
            <person name="Brescovit A.D."/>
            <person name="Santos A.J."/>
        </authorList>
    </citation>
    <scope>NUCLEOTIDE SEQUENCE</scope>
    <source>
        <tissue evidence="1">Shoot tissue taken approximately 20 cm above the soil surface</tissue>
    </source>
</reference>
<protein>
    <submittedName>
        <fullName evidence="1">Uncharacterized protein</fullName>
    </submittedName>
</protein>
<organism evidence="1">
    <name type="scientific">Arundo donax</name>
    <name type="common">Giant reed</name>
    <name type="synonym">Donax arundinaceus</name>
    <dbReference type="NCBI Taxonomy" id="35708"/>
    <lineage>
        <taxon>Eukaryota</taxon>
        <taxon>Viridiplantae</taxon>
        <taxon>Streptophyta</taxon>
        <taxon>Embryophyta</taxon>
        <taxon>Tracheophyta</taxon>
        <taxon>Spermatophyta</taxon>
        <taxon>Magnoliopsida</taxon>
        <taxon>Liliopsida</taxon>
        <taxon>Poales</taxon>
        <taxon>Poaceae</taxon>
        <taxon>PACMAD clade</taxon>
        <taxon>Arundinoideae</taxon>
        <taxon>Arundineae</taxon>
        <taxon>Arundo</taxon>
    </lineage>
</organism>
<proteinExistence type="predicted"/>
<name>A0A0A9EUW3_ARUDO</name>
<reference evidence="1" key="2">
    <citation type="journal article" date="2015" name="Data Brief">
        <title>Shoot transcriptome of the giant reed, Arundo donax.</title>
        <authorList>
            <person name="Barrero R.A."/>
            <person name="Guerrero F.D."/>
            <person name="Moolhuijzen P."/>
            <person name="Goolsby J.A."/>
            <person name="Tidwell J."/>
            <person name="Bellgard S.E."/>
            <person name="Bellgard M.I."/>
        </authorList>
    </citation>
    <scope>NUCLEOTIDE SEQUENCE</scope>
    <source>
        <tissue evidence="1">Shoot tissue taken approximately 20 cm above the soil surface</tissue>
    </source>
</reference>
<evidence type="ECO:0000313" key="1">
    <source>
        <dbReference type="EMBL" id="JAE03887.1"/>
    </source>
</evidence>
<sequence>MDSCHIFTAMQSVALCWFSPTEIPTSTCSDRNSCATALGVTLLSVVSVENRA</sequence>
<dbReference type="AlphaFoldDB" id="A0A0A9EUW3"/>
<accession>A0A0A9EUW3</accession>
<dbReference type="EMBL" id="GBRH01194009">
    <property type="protein sequence ID" value="JAE03887.1"/>
    <property type="molecule type" value="Transcribed_RNA"/>
</dbReference>